<dbReference type="EMBL" id="MU032344">
    <property type="protein sequence ID" value="KAF3770187.1"/>
    <property type="molecule type" value="Genomic_DNA"/>
</dbReference>
<protein>
    <submittedName>
        <fullName evidence="2">Uncharacterized protein</fullName>
    </submittedName>
</protein>
<evidence type="ECO:0000256" key="1">
    <source>
        <dbReference type="SAM" id="MobiDB-lite"/>
    </source>
</evidence>
<evidence type="ECO:0000313" key="2">
    <source>
        <dbReference type="EMBL" id="KAF3770187.1"/>
    </source>
</evidence>
<comment type="caution">
    <text evidence="2">The sequence shown here is derived from an EMBL/GenBank/DDBJ whole genome shotgun (WGS) entry which is preliminary data.</text>
</comment>
<gene>
    <name evidence="2" type="ORF">M406DRAFT_66611</name>
</gene>
<organism evidence="2 3">
    <name type="scientific">Cryphonectria parasitica (strain ATCC 38755 / EP155)</name>
    <dbReference type="NCBI Taxonomy" id="660469"/>
    <lineage>
        <taxon>Eukaryota</taxon>
        <taxon>Fungi</taxon>
        <taxon>Dikarya</taxon>
        <taxon>Ascomycota</taxon>
        <taxon>Pezizomycotina</taxon>
        <taxon>Sordariomycetes</taxon>
        <taxon>Sordariomycetidae</taxon>
        <taxon>Diaporthales</taxon>
        <taxon>Cryphonectriaceae</taxon>
        <taxon>Cryphonectria-Endothia species complex</taxon>
        <taxon>Cryphonectria</taxon>
    </lineage>
</organism>
<proteinExistence type="predicted"/>
<evidence type="ECO:0000313" key="3">
    <source>
        <dbReference type="Proteomes" id="UP000803844"/>
    </source>
</evidence>
<dbReference type="RefSeq" id="XP_040781148.1">
    <property type="nucleotide sequence ID" value="XM_040925009.1"/>
</dbReference>
<accession>A0A9P4YC66</accession>
<sequence>MGNLESRPQPPAFPTPIPGLDTELQKVHGLCMASWHAESHAQTLHPERPEYAALMRRPMVPTPEWERTLRKMRTALSRPRAWDPWYRETPLDWFKEVGRGRRLLLAAAAAILLDTQCCGAPDPILRNPFLLDPCCDYLLGSGKIGRAALQPVLEHMLLVDYGLGEQPLRSEGSCTPGSLFQRSIRPQLHAFCRDIVKLAAQCDWGVLPSQLQCLWLIDAINTLTPFASAQLSADISTMLYWFYTRRRKLTDEEYNRGLTGYTGVLQEMILEVPTKGSDRLRRKLSVDANLLIPKYVGSEEQREVLLATARSLAMEHHIEITVPSKDLDEESGSDHVHCKTGEASKLVDNYITTTSAPSPPRYEATEAFPPSYEKSTKS</sequence>
<feature type="region of interest" description="Disordered" evidence="1">
    <location>
        <begin position="352"/>
        <end position="378"/>
    </location>
</feature>
<keyword evidence="3" id="KW-1185">Reference proteome</keyword>
<reference evidence="2" key="1">
    <citation type="journal article" date="2020" name="Phytopathology">
        <title>Genome sequence of the chestnut blight fungus Cryphonectria parasitica EP155: A fundamental resource for an archetypical invasive plant pathogen.</title>
        <authorList>
            <person name="Crouch J.A."/>
            <person name="Dawe A."/>
            <person name="Aerts A."/>
            <person name="Barry K."/>
            <person name="Churchill A.C.L."/>
            <person name="Grimwood J."/>
            <person name="Hillman B."/>
            <person name="Milgroom M.G."/>
            <person name="Pangilinan J."/>
            <person name="Smith M."/>
            <person name="Salamov A."/>
            <person name="Schmutz J."/>
            <person name="Yadav J."/>
            <person name="Grigoriev I.V."/>
            <person name="Nuss D."/>
        </authorList>
    </citation>
    <scope>NUCLEOTIDE SEQUENCE</scope>
    <source>
        <strain evidence="2">EP155</strain>
    </source>
</reference>
<dbReference type="GeneID" id="63842138"/>
<dbReference type="OrthoDB" id="5218215at2759"/>
<name>A0A9P4YC66_CRYP1</name>
<dbReference type="AlphaFoldDB" id="A0A9P4YC66"/>
<dbReference type="Proteomes" id="UP000803844">
    <property type="component" value="Unassembled WGS sequence"/>
</dbReference>